<keyword evidence="3" id="KW-1185">Reference proteome</keyword>
<dbReference type="Proteomes" id="UP000013047">
    <property type="component" value="Unassembled WGS sequence"/>
</dbReference>
<gene>
    <name evidence="2" type="ORF">C667_12304</name>
</gene>
<evidence type="ECO:0000313" key="3">
    <source>
        <dbReference type="Proteomes" id="UP000013047"/>
    </source>
</evidence>
<sequence length="117" mass="13518">MWASENGLPPSYILRKPLWWLGVAPLSEMVEIPPGRFTMGCKPGRDDVEGGTCERDSTIFFQLGEVREVTLDKPFALGKYEVTFLQYDYYVWDQKRRGRGRRWSIPSTQAWGARTGR</sequence>
<dbReference type="InterPro" id="IPR005532">
    <property type="entry name" value="SUMF_dom"/>
</dbReference>
<dbReference type="AlphaFoldDB" id="N6ZQX6"/>
<protein>
    <recommendedName>
        <fullName evidence="1">Sulfatase-modifying factor enzyme-like domain-containing protein</fullName>
    </recommendedName>
</protein>
<evidence type="ECO:0000259" key="1">
    <source>
        <dbReference type="Pfam" id="PF03781"/>
    </source>
</evidence>
<proteinExistence type="predicted"/>
<dbReference type="InterPro" id="IPR016187">
    <property type="entry name" value="CTDL_fold"/>
</dbReference>
<dbReference type="Pfam" id="PF03781">
    <property type="entry name" value="FGE-sulfatase"/>
    <property type="match status" value="1"/>
</dbReference>
<dbReference type="SUPFAM" id="SSF56436">
    <property type="entry name" value="C-type lectin-like"/>
    <property type="match status" value="1"/>
</dbReference>
<reference evidence="2 3" key="1">
    <citation type="submission" date="2012-09" db="EMBL/GenBank/DDBJ databases">
        <title>Draft Genome Sequences of 6 Strains from Genus Thauera.</title>
        <authorList>
            <person name="Liu B."/>
            <person name="Shapleigh J.P."/>
            <person name="Frostegard A.H."/>
        </authorList>
    </citation>
    <scope>NUCLEOTIDE SEQUENCE [LARGE SCALE GENOMIC DNA]</scope>
    <source>
        <strain evidence="2 3">B4P</strain>
    </source>
</reference>
<dbReference type="InterPro" id="IPR042095">
    <property type="entry name" value="SUMF_sf"/>
</dbReference>
<comment type="caution">
    <text evidence="2">The sequence shown here is derived from an EMBL/GenBank/DDBJ whole genome shotgun (WGS) entry which is preliminary data.</text>
</comment>
<dbReference type="EMBL" id="AMXF01000084">
    <property type="protein sequence ID" value="ENO96753.1"/>
    <property type="molecule type" value="Genomic_DNA"/>
</dbReference>
<name>N6ZQX6_9RHOO</name>
<organism evidence="2 3">
    <name type="scientific">Thauera phenylacetica B4P</name>
    <dbReference type="NCBI Taxonomy" id="1234382"/>
    <lineage>
        <taxon>Bacteria</taxon>
        <taxon>Pseudomonadati</taxon>
        <taxon>Pseudomonadota</taxon>
        <taxon>Betaproteobacteria</taxon>
        <taxon>Rhodocyclales</taxon>
        <taxon>Zoogloeaceae</taxon>
        <taxon>Thauera</taxon>
    </lineage>
</organism>
<accession>N6ZQX6</accession>
<feature type="domain" description="Sulfatase-modifying factor enzyme-like" evidence="1">
    <location>
        <begin position="27"/>
        <end position="104"/>
    </location>
</feature>
<dbReference type="Gene3D" id="3.90.1580.10">
    <property type="entry name" value="paralog of FGE (formylglycine-generating enzyme)"/>
    <property type="match status" value="1"/>
</dbReference>
<evidence type="ECO:0000313" key="2">
    <source>
        <dbReference type="EMBL" id="ENO96753.1"/>
    </source>
</evidence>